<name>A0AA40AKM1_9PEZI</name>
<dbReference type="AlphaFoldDB" id="A0AA40AKM1"/>
<proteinExistence type="predicted"/>
<keyword evidence="3" id="KW-1185">Reference proteome</keyword>
<evidence type="ECO:0000313" key="2">
    <source>
        <dbReference type="EMBL" id="KAK0717583.1"/>
    </source>
</evidence>
<accession>A0AA40AKM1</accession>
<keyword evidence="1" id="KW-0732">Signal</keyword>
<sequence length="90" mass="9345">MSTRSLVGFAGTWVALAVTSDCLASIANVVSDFLREWVLMKLSRSKFTSSTAVCRTACMAVSSAVGILPVASLSSTPPGCFLSVGDRTPV</sequence>
<feature type="signal peptide" evidence="1">
    <location>
        <begin position="1"/>
        <end position="17"/>
    </location>
</feature>
<protein>
    <recommendedName>
        <fullName evidence="4">Secreted protein</fullName>
    </recommendedName>
</protein>
<gene>
    <name evidence="2" type="ORF">B0T26DRAFT_299474</name>
</gene>
<dbReference type="GeneID" id="85317521"/>
<evidence type="ECO:0000256" key="1">
    <source>
        <dbReference type="SAM" id="SignalP"/>
    </source>
</evidence>
<evidence type="ECO:0000313" key="3">
    <source>
        <dbReference type="Proteomes" id="UP001172101"/>
    </source>
</evidence>
<organism evidence="2 3">
    <name type="scientific">Lasiosphaeria miniovina</name>
    <dbReference type="NCBI Taxonomy" id="1954250"/>
    <lineage>
        <taxon>Eukaryota</taxon>
        <taxon>Fungi</taxon>
        <taxon>Dikarya</taxon>
        <taxon>Ascomycota</taxon>
        <taxon>Pezizomycotina</taxon>
        <taxon>Sordariomycetes</taxon>
        <taxon>Sordariomycetidae</taxon>
        <taxon>Sordariales</taxon>
        <taxon>Lasiosphaeriaceae</taxon>
        <taxon>Lasiosphaeria</taxon>
    </lineage>
</organism>
<dbReference type="EMBL" id="JAUIRO010000004">
    <property type="protein sequence ID" value="KAK0717583.1"/>
    <property type="molecule type" value="Genomic_DNA"/>
</dbReference>
<feature type="chain" id="PRO_5041432425" description="Secreted protein" evidence="1">
    <location>
        <begin position="18"/>
        <end position="90"/>
    </location>
</feature>
<reference evidence="2" key="1">
    <citation type="submission" date="2023-06" db="EMBL/GenBank/DDBJ databases">
        <title>Genome-scale phylogeny and comparative genomics of the fungal order Sordariales.</title>
        <authorList>
            <consortium name="Lawrence Berkeley National Laboratory"/>
            <person name="Hensen N."/>
            <person name="Bonometti L."/>
            <person name="Westerberg I."/>
            <person name="Brannstrom I.O."/>
            <person name="Guillou S."/>
            <person name="Cros-Aarteil S."/>
            <person name="Calhoun S."/>
            <person name="Haridas S."/>
            <person name="Kuo A."/>
            <person name="Mondo S."/>
            <person name="Pangilinan J."/>
            <person name="Riley R."/>
            <person name="LaButti K."/>
            <person name="Andreopoulos B."/>
            <person name="Lipzen A."/>
            <person name="Chen C."/>
            <person name="Yanf M."/>
            <person name="Daum C."/>
            <person name="Ng V."/>
            <person name="Clum A."/>
            <person name="Steindorff A."/>
            <person name="Ohm R."/>
            <person name="Martin F."/>
            <person name="Silar P."/>
            <person name="Natvig D."/>
            <person name="Lalanne C."/>
            <person name="Gautier V."/>
            <person name="Ament-velasquez S.L."/>
            <person name="Kruys A."/>
            <person name="Hutchinson M.I."/>
            <person name="Powell A.J."/>
            <person name="Barry K."/>
            <person name="Miller A.N."/>
            <person name="Grigoriev I.V."/>
            <person name="Debuchy R."/>
            <person name="Gladieux P."/>
            <person name="Thoren M.H."/>
            <person name="Johannesson H."/>
        </authorList>
    </citation>
    <scope>NUCLEOTIDE SEQUENCE</scope>
    <source>
        <strain evidence="2">SMH2392-1A</strain>
    </source>
</reference>
<dbReference type="RefSeq" id="XP_060296376.1">
    <property type="nucleotide sequence ID" value="XM_060434251.1"/>
</dbReference>
<evidence type="ECO:0008006" key="4">
    <source>
        <dbReference type="Google" id="ProtNLM"/>
    </source>
</evidence>
<comment type="caution">
    <text evidence="2">The sequence shown here is derived from an EMBL/GenBank/DDBJ whole genome shotgun (WGS) entry which is preliminary data.</text>
</comment>
<dbReference type="Proteomes" id="UP001172101">
    <property type="component" value="Unassembled WGS sequence"/>
</dbReference>